<evidence type="ECO:0000256" key="7">
    <source>
        <dbReference type="ARBA" id="ARBA00023128"/>
    </source>
</evidence>
<dbReference type="GO" id="GO:0022900">
    <property type="term" value="P:electron transport chain"/>
    <property type="evidence" value="ECO:0007669"/>
    <property type="project" value="InterPro"/>
</dbReference>
<dbReference type="PANTHER" id="PTHR12219:SF8">
    <property type="entry name" value="NADH DEHYDROGENASE [UBIQUINONE] IRON-SULFUR PROTEIN 4, MITOCHONDRIAL"/>
    <property type="match status" value="1"/>
</dbReference>
<dbReference type="InterPro" id="IPR006885">
    <property type="entry name" value="NADH_UbQ_FeS_4_mit-like"/>
</dbReference>
<evidence type="ECO:0000256" key="5">
    <source>
        <dbReference type="ARBA" id="ARBA00022946"/>
    </source>
</evidence>
<dbReference type="EMBL" id="CANTUO010000003">
    <property type="protein sequence ID" value="CAI5758745.1"/>
    <property type="molecule type" value="Genomic_DNA"/>
</dbReference>
<sequence>MISRNIYRSSIIQCCYLSTNSILLQSNTPIPSHLNQVSSNLSEPTDSHGKEIISGAPKDLVTNRVVRIYQEAKPATQSGHHNGDHWKLDWDVLGKGNRWENDLIGYQSSSDYMQGTIMKFDTKEQAIKFAINQGWDHYIQEPKKKHFRKKEYAANFFHSPGPLKHIRTK</sequence>
<keyword evidence="7 9" id="KW-0496">Mitochondrion</keyword>
<dbReference type="PANTHER" id="PTHR12219">
    <property type="entry name" value="NADH-UBIQUINONE OXIDOREDUCTASE"/>
    <property type="match status" value="1"/>
</dbReference>
<keyword evidence="11" id="KW-1185">Reference proteome</keyword>
<gene>
    <name evidence="10" type="ORF">CANVERA_P3257</name>
</gene>
<dbReference type="Gene3D" id="3.30.160.190">
    <property type="entry name" value="atu1810 like domain"/>
    <property type="match status" value="1"/>
</dbReference>
<keyword evidence="4 9" id="KW-0999">Mitochondrion inner membrane</keyword>
<comment type="subcellular location">
    <subcellularLocation>
        <location evidence="9">Mitochondrion inner membrane</location>
        <topology evidence="9">Peripheral membrane protein</topology>
        <orientation evidence="9">Matrix side</orientation>
    </subcellularLocation>
</comment>
<evidence type="ECO:0000256" key="6">
    <source>
        <dbReference type="ARBA" id="ARBA00022982"/>
    </source>
</evidence>
<comment type="function">
    <text evidence="9">Accessory subunit of the mitochondrial membrane respiratory chain NADH dehydrogenase (Complex I), that is believed not to be involved in catalysis. Complex I functions in the transfer of electrons from NADH to the respiratory chain. The immediate electron acceptor for the enzyme is believed to be ubiquinone.</text>
</comment>
<keyword evidence="2 9" id="KW-0813">Transport</keyword>
<reference evidence="10" key="1">
    <citation type="submission" date="2022-12" db="EMBL/GenBank/DDBJ databases">
        <authorList>
            <person name="Brejova B."/>
        </authorList>
    </citation>
    <scope>NUCLEOTIDE SEQUENCE</scope>
</reference>
<comment type="caution">
    <text evidence="10">The sequence shown here is derived from an EMBL/GenBank/DDBJ whole genome shotgun (WGS) entry which is preliminary data.</text>
</comment>
<evidence type="ECO:0000313" key="11">
    <source>
        <dbReference type="Proteomes" id="UP001152885"/>
    </source>
</evidence>
<dbReference type="GO" id="GO:0005743">
    <property type="term" value="C:mitochondrial inner membrane"/>
    <property type="evidence" value="ECO:0007669"/>
    <property type="project" value="UniProtKB-SubCell"/>
</dbReference>
<name>A0A9W4XM15_9ASCO</name>
<protein>
    <recommendedName>
        <fullName evidence="9">NADH dehydrogenase [ubiquinone] iron-sulfur protein 4, mitochondrial</fullName>
    </recommendedName>
</protein>
<proteinExistence type="inferred from homology"/>
<keyword evidence="8 9" id="KW-0472">Membrane</keyword>
<evidence type="ECO:0000313" key="10">
    <source>
        <dbReference type="EMBL" id="CAI5758745.1"/>
    </source>
</evidence>
<evidence type="ECO:0000256" key="9">
    <source>
        <dbReference type="RuleBase" id="RU367010"/>
    </source>
</evidence>
<evidence type="ECO:0000256" key="4">
    <source>
        <dbReference type="ARBA" id="ARBA00022792"/>
    </source>
</evidence>
<dbReference type="Pfam" id="PF04800">
    <property type="entry name" value="NDUS4"/>
    <property type="match status" value="1"/>
</dbReference>
<keyword evidence="6 9" id="KW-0249">Electron transport</keyword>
<dbReference type="OrthoDB" id="3089at2759"/>
<comment type="similarity">
    <text evidence="1 9">Belongs to the complex I NDUFS4 subunit family.</text>
</comment>
<evidence type="ECO:0000256" key="3">
    <source>
        <dbReference type="ARBA" id="ARBA00022660"/>
    </source>
</evidence>
<organism evidence="10 11">
    <name type="scientific">Candida verbasci</name>
    <dbReference type="NCBI Taxonomy" id="1227364"/>
    <lineage>
        <taxon>Eukaryota</taxon>
        <taxon>Fungi</taxon>
        <taxon>Dikarya</taxon>
        <taxon>Ascomycota</taxon>
        <taxon>Saccharomycotina</taxon>
        <taxon>Pichiomycetes</taxon>
        <taxon>Debaryomycetaceae</taxon>
        <taxon>Candida/Lodderomyces clade</taxon>
        <taxon>Candida</taxon>
    </lineage>
</organism>
<dbReference type="AlphaFoldDB" id="A0A9W4XM15"/>
<dbReference type="FunFam" id="3.30.160.190:FF:000001">
    <property type="entry name" value="NADH-ubiquinone oxidoreductase 21 kDa subunit mitochondrial"/>
    <property type="match status" value="1"/>
</dbReference>
<evidence type="ECO:0000256" key="8">
    <source>
        <dbReference type="ARBA" id="ARBA00023136"/>
    </source>
</evidence>
<evidence type="ECO:0000256" key="1">
    <source>
        <dbReference type="ARBA" id="ARBA00005882"/>
    </source>
</evidence>
<keyword evidence="5 9" id="KW-0809">Transit peptide</keyword>
<dbReference type="InterPro" id="IPR038532">
    <property type="entry name" value="NDUFS4-like_sf"/>
</dbReference>
<accession>A0A9W4XM15</accession>
<evidence type="ECO:0000256" key="2">
    <source>
        <dbReference type="ARBA" id="ARBA00022448"/>
    </source>
</evidence>
<dbReference type="Proteomes" id="UP001152885">
    <property type="component" value="Unassembled WGS sequence"/>
</dbReference>
<keyword evidence="3 9" id="KW-0679">Respiratory chain</keyword>